<feature type="compositionally biased region" description="Low complexity" evidence="1">
    <location>
        <begin position="372"/>
        <end position="387"/>
    </location>
</feature>
<dbReference type="EMBL" id="JACBZI010000001">
    <property type="protein sequence ID" value="NYI11652.1"/>
    <property type="molecule type" value="Genomic_DNA"/>
</dbReference>
<keyword evidence="3" id="KW-0560">Oxidoreductase</keyword>
<dbReference type="InterPro" id="IPR036291">
    <property type="entry name" value="NAD(P)-bd_dom_sf"/>
</dbReference>
<evidence type="ECO:0000313" key="4">
    <source>
        <dbReference type="Proteomes" id="UP000537326"/>
    </source>
</evidence>
<evidence type="ECO:0000256" key="1">
    <source>
        <dbReference type="SAM" id="MobiDB-lite"/>
    </source>
</evidence>
<name>A0A7Y9YI37_9ACTN</name>
<organism evidence="3 4">
    <name type="scientific">Nocardioides marinus</name>
    <dbReference type="NCBI Taxonomy" id="374514"/>
    <lineage>
        <taxon>Bacteria</taxon>
        <taxon>Bacillati</taxon>
        <taxon>Actinomycetota</taxon>
        <taxon>Actinomycetes</taxon>
        <taxon>Propionibacteriales</taxon>
        <taxon>Nocardioidaceae</taxon>
        <taxon>Nocardioides</taxon>
    </lineage>
</organism>
<feature type="domain" description="2,4-diaminopentanoate dehydrogenase C-terminal" evidence="2">
    <location>
        <begin position="152"/>
        <end position="359"/>
    </location>
</feature>
<evidence type="ECO:0000259" key="2">
    <source>
        <dbReference type="Pfam" id="PF19328"/>
    </source>
</evidence>
<protein>
    <submittedName>
        <fullName evidence="3">4-hydroxy-tetrahydrodipicolinate reductase</fullName>
        <ecNumber evidence="3">1.17.1.8</ecNumber>
    </submittedName>
</protein>
<dbReference type="EC" id="1.17.1.8" evidence="3"/>
<dbReference type="CDD" id="cd24146">
    <property type="entry name" value="nat-AmDH_N_like"/>
    <property type="match status" value="1"/>
</dbReference>
<gene>
    <name evidence="3" type="ORF">BKA05_003167</name>
</gene>
<proteinExistence type="predicted"/>
<keyword evidence="4" id="KW-1185">Reference proteome</keyword>
<dbReference type="SUPFAM" id="SSF51735">
    <property type="entry name" value="NAD(P)-binding Rossmann-fold domains"/>
    <property type="match status" value="1"/>
</dbReference>
<dbReference type="InterPro" id="IPR045760">
    <property type="entry name" value="DAP_DH_C"/>
</dbReference>
<feature type="region of interest" description="Disordered" evidence="1">
    <location>
        <begin position="364"/>
        <end position="387"/>
    </location>
</feature>
<sequence>MSQVIPEKPLRVVVWSTGTIGRHAIAGVDAHPDLELVGVWVSNPDKHGKDAGVLAELGRELGVPATTDRDALMALAPDAVVHTAMTDDRVFESIEDLIWMLGHGVNVVSSGPVLLQWPHGILPDEILTRIEEAGRSGNASLHVNGIDPGFANDVLPLVMTSLSQRIDEVRVMEICDYSTYYQPVVMGDLFGFGKPMDELGFLWHPGVLTMAWGSVVKQIAAGLGVTLDEPLTEEVDRRPATRDTASVSGDVAEGTMGSVRFAVVGKVDGVPRVVLEHITRTDAESDPDWDSPPVGTDGCYRVKITGEPMMHVDFVHHGEHGDHNVSGMITTAQRLVNALPAVVAAEPGLVTALDLPLVTGRGLVAGSGHTGTTGSTGSTGSTTGEAR</sequence>
<reference evidence="3 4" key="1">
    <citation type="submission" date="2020-07" db="EMBL/GenBank/DDBJ databases">
        <title>Sequencing the genomes of 1000 actinobacteria strains.</title>
        <authorList>
            <person name="Klenk H.-P."/>
        </authorList>
    </citation>
    <scope>NUCLEOTIDE SEQUENCE [LARGE SCALE GENOMIC DNA]</scope>
    <source>
        <strain evidence="3 4">DSM 18248</strain>
    </source>
</reference>
<accession>A0A7Y9YI37</accession>
<dbReference type="Pfam" id="PF19328">
    <property type="entry name" value="DAP_DH_C"/>
    <property type="match status" value="1"/>
</dbReference>
<dbReference type="GO" id="GO:0008839">
    <property type="term" value="F:4-hydroxy-tetrahydrodipicolinate reductase"/>
    <property type="evidence" value="ECO:0007669"/>
    <property type="project" value="UniProtKB-EC"/>
</dbReference>
<dbReference type="RefSeq" id="WP_179532312.1">
    <property type="nucleotide sequence ID" value="NZ_BAAAPP010000017.1"/>
</dbReference>
<comment type="caution">
    <text evidence="3">The sequence shown here is derived from an EMBL/GenBank/DDBJ whole genome shotgun (WGS) entry which is preliminary data.</text>
</comment>
<dbReference type="Gene3D" id="3.40.50.720">
    <property type="entry name" value="NAD(P)-binding Rossmann-like Domain"/>
    <property type="match status" value="1"/>
</dbReference>
<dbReference type="AlphaFoldDB" id="A0A7Y9YI37"/>
<dbReference type="Proteomes" id="UP000537326">
    <property type="component" value="Unassembled WGS sequence"/>
</dbReference>
<evidence type="ECO:0000313" key="3">
    <source>
        <dbReference type="EMBL" id="NYI11652.1"/>
    </source>
</evidence>